<gene>
    <name evidence="2" type="ORF">GBAR_LOCUS6771</name>
</gene>
<comment type="caution">
    <text evidence="2">The sequence shown here is derived from an EMBL/GenBank/DDBJ whole genome shotgun (WGS) entry which is preliminary data.</text>
</comment>
<feature type="region of interest" description="Disordered" evidence="1">
    <location>
        <begin position="1"/>
        <end position="38"/>
    </location>
</feature>
<evidence type="ECO:0000256" key="1">
    <source>
        <dbReference type="SAM" id="MobiDB-lite"/>
    </source>
</evidence>
<reference evidence="2" key="1">
    <citation type="submission" date="2023-03" db="EMBL/GenBank/DDBJ databases">
        <authorList>
            <person name="Steffen K."/>
            <person name="Cardenas P."/>
        </authorList>
    </citation>
    <scope>NUCLEOTIDE SEQUENCE</scope>
</reference>
<evidence type="ECO:0000313" key="3">
    <source>
        <dbReference type="Proteomes" id="UP001174909"/>
    </source>
</evidence>
<proteinExistence type="predicted"/>
<evidence type="ECO:0000313" key="2">
    <source>
        <dbReference type="EMBL" id="CAI8010272.1"/>
    </source>
</evidence>
<dbReference type="EMBL" id="CASHTH010001023">
    <property type="protein sequence ID" value="CAI8010272.1"/>
    <property type="molecule type" value="Genomic_DNA"/>
</dbReference>
<sequence>MTEAAAPTAIPKGGHFVSHSHAQTNKTEKNNLNLKSTPPLIHSKISPFTKAPAKINTDVCIHTTVILARYVS</sequence>
<protein>
    <submittedName>
        <fullName evidence="2">Uncharacterized protein</fullName>
    </submittedName>
</protein>
<accession>A0AA35WEB0</accession>
<dbReference type="Proteomes" id="UP001174909">
    <property type="component" value="Unassembled WGS sequence"/>
</dbReference>
<name>A0AA35WEB0_GEOBA</name>
<organism evidence="2 3">
    <name type="scientific">Geodia barretti</name>
    <name type="common">Barrett's horny sponge</name>
    <dbReference type="NCBI Taxonomy" id="519541"/>
    <lineage>
        <taxon>Eukaryota</taxon>
        <taxon>Metazoa</taxon>
        <taxon>Porifera</taxon>
        <taxon>Demospongiae</taxon>
        <taxon>Heteroscleromorpha</taxon>
        <taxon>Tetractinellida</taxon>
        <taxon>Astrophorina</taxon>
        <taxon>Geodiidae</taxon>
        <taxon>Geodia</taxon>
    </lineage>
</organism>
<dbReference type="AlphaFoldDB" id="A0AA35WEB0"/>
<keyword evidence="3" id="KW-1185">Reference proteome</keyword>